<dbReference type="Gene3D" id="2.40.50.100">
    <property type="match status" value="1"/>
</dbReference>
<feature type="coiled-coil region" evidence="2">
    <location>
        <begin position="269"/>
        <end position="330"/>
    </location>
</feature>
<dbReference type="SUPFAM" id="SSF111369">
    <property type="entry name" value="HlyD-like secretion proteins"/>
    <property type="match status" value="1"/>
</dbReference>
<sequence>MPSQPVSQDDGHTLDTPNWIAGIFRSLDIEECSAAITNETRLWSGWDRVSLLLRTGDKLRLKSVSGVQSIDPRSSTTQMLEEIAKSCWNSGEVLDSNADDPSNDCRSYHERCRTQRVVVLPIRSHAQDHSSEMIGVLVFDQFEKNAPLARSVSDLKEGTPLIRTALTHALNHSRLQQGFVARLRSSWTRGRLTRSLLVLGTIAFALLLLTTVPTELVIYGNGVLRPDRQRDVFAGANGYIDNVLVTTGVDVDVDTKLIELKSPELQMSLSELRGELATTSQQIDDLETLRTDPQSSSRERNRMHDLAARREELKALEQNIRTQIKSLEEQQFALTLRSPIRGTVLTPDLNSKLPVGRPVQRTDRLLRVADLKGPWIVELYVDQRDSGPVIEAVNSDQISIAIVTADAPNESFTATLQSIAPAMTVRTGRGVSLEMQATIDEDLDPGIRPGSSVQCRIFCGHRSIGRVWFRRMIDKLSAWWNLRKS</sequence>
<dbReference type="GO" id="GO:0060003">
    <property type="term" value="P:copper ion export"/>
    <property type="evidence" value="ECO:0007669"/>
    <property type="project" value="TreeGrafter"/>
</dbReference>
<feature type="transmembrane region" description="Helical" evidence="3">
    <location>
        <begin position="192"/>
        <end position="212"/>
    </location>
</feature>
<comment type="caution">
    <text evidence="4">The sequence shown here is derived from an EMBL/GenBank/DDBJ whole genome shotgun (WGS) entry which is preliminary data.</text>
</comment>
<keyword evidence="5" id="KW-1185">Reference proteome</keyword>
<dbReference type="EMBL" id="SIHI01000001">
    <property type="protein sequence ID" value="TWT59122.1"/>
    <property type="molecule type" value="Genomic_DNA"/>
</dbReference>
<name>A0A5C5XB51_9PLAN</name>
<keyword evidence="3" id="KW-0812">Transmembrane</keyword>
<dbReference type="Gene3D" id="2.40.30.170">
    <property type="match status" value="1"/>
</dbReference>
<dbReference type="GO" id="GO:0030313">
    <property type="term" value="C:cell envelope"/>
    <property type="evidence" value="ECO:0007669"/>
    <property type="project" value="TreeGrafter"/>
</dbReference>
<dbReference type="Gene3D" id="1.10.287.470">
    <property type="entry name" value="Helix hairpin bin"/>
    <property type="match status" value="1"/>
</dbReference>
<keyword evidence="1" id="KW-0813">Transport</keyword>
<keyword evidence="3" id="KW-1133">Transmembrane helix</keyword>
<dbReference type="PANTHER" id="PTHR30097">
    <property type="entry name" value="CATION EFFLUX SYSTEM PROTEIN CUSB"/>
    <property type="match status" value="1"/>
</dbReference>
<gene>
    <name evidence="4" type="ORF">KOR42_25110</name>
</gene>
<protein>
    <submittedName>
        <fullName evidence="4">HlyD family secretion protein</fullName>
    </submittedName>
</protein>
<keyword evidence="3" id="KW-0472">Membrane</keyword>
<dbReference type="InterPro" id="IPR051909">
    <property type="entry name" value="MFP_Cation_Efflux"/>
</dbReference>
<keyword evidence="2" id="KW-0175">Coiled coil</keyword>
<dbReference type="AlphaFoldDB" id="A0A5C5XB51"/>
<accession>A0A5C5XB51</accession>
<dbReference type="GO" id="GO:0015679">
    <property type="term" value="P:plasma membrane copper ion transport"/>
    <property type="evidence" value="ECO:0007669"/>
    <property type="project" value="TreeGrafter"/>
</dbReference>
<reference evidence="4 5" key="1">
    <citation type="submission" date="2019-02" db="EMBL/GenBank/DDBJ databases">
        <title>Deep-cultivation of Planctomycetes and their phenomic and genomic characterization uncovers novel biology.</title>
        <authorList>
            <person name="Wiegand S."/>
            <person name="Jogler M."/>
            <person name="Boedeker C."/>
            <person name="Pinto D."/>
            <person name="Vollmers J."/>
            <person name="Rivas-Marin E."/>
            <person name="Kohn T."/>
            <person name="Peeters S.H."/>
            <person name="Heuer A."/>
            <person name="Rast P."/>
            <person name="Oberbeckmann S."/>
            <person name="Bunk B."/>
            <person name="Jeske O."/>
            <person name="Meyerdierks A."/>
            <person name="Storesund J.E."/>
            <person name="Kallscheuer N."/>
            <person name="Luecker S."/>
            <person name="Lage O.M."/>
            <person name="Pohl T."/>
            <person name="Merkel B.J."/>
            <person name="Hornburger P."/>
            <person name="Mueller R.-W."/>
            <person name="Bruemmer F."/>
            <person name="Labrenz M."/>
            <person name="Spormann A.M."/>
            <person name="Op Den Camp H."/>
            <person name="Overmann J."/>
            <person name="Amann R."/>
            <person name="Jetten M.S.M."/>
            <person name="Mascher T."/>
            <person name="Medema M.H."/>
            <person name="Devos D.P."/>
            <person name="Kaster A.-K."/>
            <person name="Ovreas L."/>
            <person name="Rohde M."/>
            <person name="Galperin M.Y."/>
            <person name="Jogler C."/>
        </authorList>
    </citation>
    <scope>NUCLEOTIDE SEQUENCE [LARGE SCALE GENOMIC DNA]</scope>
    <source>
        <strain evidence="4 5">KOR42</strain>
    </source>
</reference>
<organism evidence="4 5">
    <name type="scientific">Thalassoglobus neptunius</name>
    <dbReference type="NCBI Taxonomy" id="1938619"/>
    <lineage>
        <taxon>Bacteria</taxon>
        <taxon>Pseudomonadati</taxon>
        <taxon>Planctomycetota</taxon>
        <taxon>Planctomycetia</taxon>
        <taxon>Planctomycetales</taxon>
        <taxon>Planctomycetaceae</taxon>
        <taxon>Thalassoglobus</taxon>
    </lineage>
</organism>
<dbReference type="InterPro" id="IPR029016">
    <property type="entry name" value="GAF-like_dom_sf"/>
</dbReference>
<evidence type="ECO:0000256" key="2">
    <source>
        <dbReference type="SAM" id="Coils"/>
    </source>
</evidence>
<evidence type="ECO:0000313" key="5">
    <source>
        <dbReference type="Proteomes" id="UP000317243"/>
    </source>
</evidence>
<dbReference type="PANTHER" id="PTHR30097:SF4">
    <property type="entry name" value="SLR6042 PROTEIN"/>
    <property type="match status" value="1"/>
</dbReference>
<evidence type="ECO:0000313" key="4">
    <source>
        <dbReference type="EMBL" id="TWT59122.1"/>
    </source>
</evidence>
<proteinExistence type="predicted"/>
<dbReference type="RefSeq" id="WP_197441084.1">
    <property type="nucleotide sequence ID" value="NZ_SIHI01000001.1"/>
</dbReference>
<evidence type="ECO:0000256" key="3">
    <source>
        <dbReference type="SAM" id="Phobius"/>
    </source>
</evidence>
<evidence type="ECO:0000256" key="1">
    <source>
        <dbReference type="ARBA" id="ARBA00022448"/>
    </source>
</evidence>
<dbReference type="Gene3D" id="3.30.450.40">
    <property type="match status" value="1"/>
</dbReference>
<dbReference type="Proteomes" id="UP000317243">
    <property type="component" value="Unassembled WGS sequence"/>
</dbReference>
<dbReference type="SUPFAM" id="SSF55781">
    <property type="entry name" value="GAF domain-like"/>
    <property type="match status" value="1"/>
</dbReference>